<keyword evidence="5" id="KW-0175">Coiled coil</keyword>
<evidence type="ECO:0000313" key="10">
    <source>
        <dbReference type="Proteomes" id="UP001152797"/>
    </source>
</evidence>
<dbReference type="PANTHER" id="PTHR47968">
    <property type="entry name" value="CENTROMERE PROTEIN E"/>
    <property type="match status" value="1"/>
</dbReference>
<feature type="region of interest" description="Disordered" evidence="6">
    <location>
        <begin position="608"/>
        <end position="673"/>
    </location>
</feature>
<dbReference type="EMBL" id="CAMXCT030006814">
    <property type="protein sequence ID" value="CAL4807809.1"/>
    <property type="molecule type" value="Genomic_DNA"/>
</dbReference>
<reference evidence="9" key="2">
    <citation type="submission" date="2024-04" db="EMBL/GenBank/DDBJ databases">
        <authorList>
            <person name="Chen Y."/>
            <person name="Shah S."/>
            <person name="Dougan E. K."/>
            <person name="Thang M."/>
            <person name="Chan C."/>
        </authorList>
    </citation>
    <scope>NUCLEOTIDE SEQUENCE [LARGE SCALE GENOMIC DNA]</scope>
</reference>
<evidence type="ECO:0000256" key="5">
    <source>
        <dbReference type="SAM" id="Coils"/>
    </source>
</evidence>
<dbReference type="GO" id="GO:0005874">
    <property type="term" value="C:microtubule"/>
    <property type="evidence" value="ECO:0007669"/>
    <property type="project" value="UniProtKB-KW"/>
</dbReference>
<gene>
    <name evidence="8" type="ORF">C1SCF055_LOCUS44911</name>
</gene>
<comment type="similarity">
    <text evidence="3 4">Belongs to the TRAFAC class myosin-kinesin ATPase superfamily. Kinesin family.</text>
</comment>
<dbReference type="PRINTS" id="PR00380">
    <property type="entry name" value="KINESINHEAVY"/>
</dbReference>
<dbReference type="OrthoDB" id="3176171at2759"/>
<evidence type="ECO:0000256" key="4">
    <source>
        <dbReference type="RuleBase" id="RU000394"/>
    </source>
</evidence>
<dbReference type="InterPro" id="IPR036961">
    <property type="entry name" value="Kinesin_motor_dom_sf"/>
</dbReference>
<dbReference type="GO" id="GO:0008017">
    <property type="term" value="F:microtubule binding"/>
    <property type="evidence" value="ECO:0007669"/>
    <property type="project" value="InterPro"/>
</dbReference>
<dbReference type="Gene3D" id="3.40.850.10">
    <property type="entry name" value="Kinesin motor domain"/>
    <property type="match status" value="1"/>
</dbReference>
<dbReference type="InterPro" id="IPR001752">
    <property type="entry name" value="Kinesin_motor_dom"/>
</dbReference>
<dbReference type="InterPro" id="IPR027640">
    <property type="entry name" value="Kinesin-like_fam"/>
</dbReference>
<dbReference type="EMBL" id="CAMXCT010006814">
    <property type="protein sequence ID" value="CAI4020497.1"/>
    <property type="molecule type" value="Genomic_DNA"/>
</dbReference>
<evidence type="ECO:0000256" key="2">
    <source>
        <dbReference type="ARBA" id="ARBA00022840"/>
    </source>
</evidence>
<dbReference type="InterPro" id="IPR019821">
    <property type="entry name" value="Kinesin_motor_CS"/>
</dbReference>
<dbReference type="GO" id="GO:0007018">
    <property type="term" value="P:microtubule-based movement"/>
    <property type="evidence" value="ECO:0007669"/>
    <property type="project" value="InterPro"/>
</dbReference>
<dbReference type="PANTHER" id="PTHR47968:SF67">
    <property type="entry name" value="KINESIN MOTOR DOMAIN-CONTAINING PROTEIN"/>
    <property type="match status" value="1"/>
</dbReference>
<keyword evidence="10" id="KW-1185">Reference proteome</keyword>
<dbReference type="SUPFAM" id="SSF52540">
    <property type="entry name" value="P-loop containing nucleoside triphosphate hydrolases"/>
    <property type="match status" value="1"/>
</dbReference>
<dbReference type="AlphaFoldDB" id="A0A9P1M543"/>
<organism evidence="8">
    <name type="scientific">Cladocopium goreaui</name>
    <dbReference type="NCBI Taxonomy" id="2562237"/>
    <lineage>
        <taxon>Eukaryota</taxon>
        <taxon>Sar</taxon>
        <taxon>Alveolata</taxon>
        <taxon>Dinophyceae</taxon>
        <taxon>Suessiales</taxon>
        <taxon>Symbiodiniaceae</taxon>
        <taxon>Cladocopium</taxon>
    </lineage>
</organism>
<dbReference type="EMBL" id="CAMXCT020006814">
    <property type="protein sequence ID" value="CAL1173872.1"/>
    <property type="molecule type" value="Genomic_DNA"/>
</dbReference>
<evidence type="ECO:0000259" key="7">
    <source>
        <dbReference type="PROSITE" id="PS50067"/>
    </source>
</evidence>
<keyword evidence="2 3" id="KW-0067">ATP-binding</keyword>
<dbReference type="SMART" id="SM00129">
    <property type="entry name" value="KISc"/>
    <property type="match status" value="1"/>
</dbReference>
<evidence type="ECO:0000313" key="9">
    <source>
        <dbReference type="EMBL" id="CAL1173872.1"/>
    </source>
</evidence>
<dbReference type="InterPro" id="IPR027417">
    <property type="entry name" value="P-loop_NTPase"/>
</dbReference>
<dbReference type="PROSITE" id="PS50067">
    <property type="entry name" value="KINESIN_MOTOR_2"/>
    <property type="match status" value="1"/>
</dbReference>
<dbReference type="Pfam" id="PF00225">
    <property type="entry name" value="Kinesin"/>
    <property type="match status" value="1"/>
</dbReference>
<accession>A0A9P1M543</accession>
<protein>
    <recommendedName>
        <fullName evidence="4">Kinesin-like protein</fullName>
    </recommendedName>
</protein>
<proteinExistence type="inferred from homology"/>
<dbReference type="GO" id="GO:0003777">
    <property type="term" value="F:microtubule motor activity"/>
    <property type="evidence" value="ECO:0007669"/>
    <property type="project" value="InterPro"/>
</dbReference>
<feature type="coiled-coil region" evidence="5">
    <location>
        <begin position="544"/>
        <end position="589"/>
    </location>
</feature>
<dbReference type="GO" id="GO:0005524">
    <property type="term" value="F:ATP binding"/>
    <property type="evidence" value="ECO:0007669"/>
    <property type="project" value="UniProtKB-UniRule"/>
</dbReference>
<dbReference type="Proteomes" id="UP001152797">
    <property type="component" value="Unassembled WGS sequence"/>
</dbReference>
<name>A0A9P1M543_9DINO</name>
<dbReference type="PROSITE" id="PS00411">
    <property type="entry name" value="KINESIN_MOTOR_1"/>
    <property type="match status" value="1"/>
</dbReference>
<feature type="compositionally biased region" description="Low complexity" evidence="6">
    <location>
        <begin position="608"/>
        <end position="631"/>
    </location>
</feature>
<dbReference type="Pfam" id="PF23735">
    <property type="entry name" value="KIF9"/>
    <property type="match status" value="1"/>
</dbReference>
<feature type="binding site" evidence="3">
    <location>
        <begin position="12"/>
        <end position="19"/>
    </location>
    <ligand>
        <name>ATP</name>
        <dbReference type="ChEBI" id="CHEBI:30616"/>
    </ligand>
</feature>
<feature type="region of interest" description="Disordered" evidence="6">
    <location>
        <begin position="424"/>
        <end position="443"/>
    </location>
</feature>
<reference evidence="8" key="1">
    <citation type="submission" date="2022-10" db="EMBL/GenBank/DDBJ databases">
        <authorList>
            <person name="Chen Y."/>
            <person name="Dougan E. K."/>
            <person name="Chan C."/>
            <person name="Rhodes N."/>
            <person name="Thang M."/>
        </authorList>
    </citation>
    <scope>NUCLEOTIDE SEQUENCE</scope>
</reference>
<keyword evidence="1 3" id="KW-0547">Nucleotide-binding</keyword>
<comment type="caution">
    <text evidence="8">The sequence shown here is derived from an EMBL/GenBank/DDBJ whole genome shotgun (WGS) entry which is preliminary data.</text>
</comment>
<evidence type="ECO:0000313" key="8">
    <source>
        <dbReference type="EMBL" id="CAI4020497.1"/>
    </source>
</evidence>
<keyword evidence="4" id="KW-0493">Microtubule</keyword>
<evidence type="ECO:0000256" key="1">
    <source>
        <dbReference type="ARBA" id="ARBA00022741"/>
    </source>
</evidence>
<feature type="domain" description="Kinesin motor" evidence="7">
    <location>
        <begin position="1"/>
        <end position="263"/>
    </location>
</feature>
<evidence type="ECO:0000256" key="3">
    <source>
        <dbReference type="PROSITE-ProRule" id="PRU00283"/>
    </source>
</evidence>
<evidence type="ECO:0000256" key="6">
    <source>
        <dbReference type="SAM" id="MobiDB-lite"/>
    </source>
</evidence>
<sequence>MEGINGTIFAYGQTGSGKTFTITGGAERYEDRGLIPRTIAYIFEEFKKRKDASYRMFISYLEIYNNDGYDLLSREETTSKLEDLPKVQLREDEEGNIHLRNLSVNMAQKEEDALNLLFLGDTNRVVAETPMNDVSTRSHCMFIMWVESTKPDSDTVRRAKLHLVDLAGSERISKSGVEGQLQKEARYINLSLHYLEQVIVALHERTTGGRNHVPYRNSMMTSVLRDSLGGNCKTVMVGTAAIEDRHLEESMSTCRFAQRVAAIKNNATINEELDPALLIRRLKKEAAELKDELKLLNGDDAEDLNEDDKKECQKLVQAYLVQQDPEALFVAGSLARYQECFSLLREIYWQKAGSNEPPKMNGAEPRIQGNLLGTLEGTLQQLRQEVAMRDQEISMLVGSLSKRGNAKEAATAGPIFIPAAGAASAGTSAGTQGQGNEGPASTPERVAGCVAGADSAALLLDRNKAFDAFRKSVRRSETLDEGRDTRKQLVIEAKDVGERANAARASVQTIQSKIEKERLGRMMGTGPHDPSCKENVVPADTPEVAALEREKEEKISTYKKCMERLKVVKAEIEKHKSAAKENQERLQRDFEAWYLSLQAHQADLTVEAAGDSGPARPASAGSPSPVPEASPRSNSAKEIRKVPAGVPAVPATSLQSPPLAPAEAFTGHQQTDDDIRAYFAAVADLESR</sequence>
<keyword evidence="3 4" id="KW-0505">Motor protein</keyword>
<dbReference type="InterPro" id="IPR056524">
    <property type="entry name" value="KIF6/9_C"/>
</dbReference>